<dbReference type="WBParaSite" id="nRc.2.0.1.t00698-RA">
    <property type="protein sequence ID" value="nRc.2.0.1.t00698-RA"/>
    <property type="gene ID" value="nRc.2.0.1.g00698"/>
</dbReference>
<organism evidence="1 2">
    <name type="scientific">Romanomermis culicivorax</name>
    <name type="common">Nematode worm</name>
    <dbReference type="NCBI Taxonomy" id="13658"/>
    <lineage>
        <taxon>Eukaryota</taxon>
        <taxon>Metazoa</taxon>
        <taxon>Ecdysozoa</taxon>
        <taxon>Nematoda</taxon>
        <taxon>Enoplea</taxon>
        <taxon>Dorylaimia</taxon>
        <taxon>Mermithida</taxon>
        <taxon>Mermithoidea</taxon>
        <taxon>Mermithidae</taxon>
        <taxon>Romanomermis</taxon>
    </lineage>
</organism>
<reference evidence="2" key="1">
    <citation type="submission" date="2022-11" db="UniProtKB">
        <authorList>
            <consortium name="WormBaseParasite"/>
        </authorList>
    </citation>
    <scope>IDENTIFICATION</scope>
</reference>
<accession>A0A915HGF7</accession>
<proteinExistence type="predicted"/>
<name>A0A915HGF7_ROMCU</name>
<keyword evidence="1" id="KW-1185">Reference proteome</keyword>
<evidence type="ECO:0000313" key="1">
    <source>
        <dbReference type="Proteomes" id="UP000887565"/>
    </source>
</evidence>
<evidence type="ECO:0000313" key="2">
    <source>
        <dbReference type="WBParaSite" id="nRc.2.0.1.t00698-RA"/>
    </source>
</evidence>
<dbReference type="Proteomes" id="UP000887565">
    <property type="component" value="Unplaced"/>
</dbReference>
<protein>
    <submittedName>
        <fullName evidence="2">Uncharacterized protein</fullName>
    </submittedName>
</protein>
<dbReference type="AlphaFoldDB" id="A0A915HGF7"/>
<sequence length="152" mass="17602">MIVPLRLLFSGIGKDGSTWHTKPAAYVAGIFEVQKFINFIKQLVRYWDNQETRSRFVSTPFQNTRGRCDTNRNSIDCYISHSQQGTRVQKHKKVTYAREARTELFVLFGKNGKCDLASESRHARMASLHLNLISTYCTSFQHDNKMRKILVV</sequence>